<organism evidence="1 2">
    <name type="scientific">Alteromonas alba</name>
    <dbReference type="NCBI Taxonomy" id="2079529"/>
    <lineage>
        <taxon>Bacteria</taxon>
        <taxon>Pseudomonadati</taxon>
        <taxon>Pseudomonadota</taxon>
        <taxon>Gammaproteobacteria</taxon>
        <taxon>Alteromonadales</taxon>
        <taxon>Alteromonadaceae</taxon>
        <taxon>Alteromonas/Salinimonas group</taxon>
        <taxon>Alteromonas</taxon>
    </lineage>
</organism>
<dbReference type="RefSeq" id="WP_105936997.1">
    <property type="nucleotide sequence ID" value="NZ_PVNP01000220.1"/>
</dbReference>
<gene>
    <name evidence="1" type="ORF">C6Y40_24460</name>
</gene>
<dbReference type="EMBL" id="PVNP01000220">
    <property type="protein sequence ID" value="PRO71013.1"/>
    <property type="molecule type" value="Genomic_DNA"/>
</dbReference>
<keyword evidence="2" id="KW-1185">Reference proteome</keyword>
<reference evidence="2" key="1">
    <citation type="journal article" date="2020" name="Int. J. Syst. Evol. Microbiol.">
        <title>Alteromonas alba sp. nov., a marine bacterium isolated from the seawater of the West Pacific Ocean.</title>
        <authorList>
            <person name="Sun C."/>
            <person name="Wu Y.-H."/>
            <person name="Xamxidin M."/>
            <person name="Cheng H."/>
            <person name="Xu X.-W."/>
        </authorList>
    </citation>
    <scope>NUCLEOTIDE SEQUENCE [LARGE SCALE GENOMIC DNA]</scope>
    <source>
        <strain evidence="2">190</strain>
    </source>
</reference>
<proteinExistence type="predicted"/>
<evidence type="ECO:0000313" key="2">
    <source>
        <dbReference type="Proteomes" id="UP000238949"/>
    </source>
</evidence>
<name>A0A2S9V3J7_9ALTE</name>
<dbReference type="OrthoDB" id="6089189at2"/>
<comment type="caution">
    <text evidence="1">The sequence shown here is derived from an EMBL/GenBank/DDBJ whole genome shotgun (WGS) entry which is preliminary data.</text>
</comment>
<accession>A0A2S9V3J7</accession>
<evidence type="ECO:0000313" key="1">
    <source>
        <dbReference type="EMBL" id="PRO71013.1"/>
    </source>
</evidence>
<dbReference type="AlphaFoldDB" id="A0A2S9V3J7"/>
<dbReference type="Proteomes" id="UP000238949">
    <property type="component" value="Unassembled WGS sequence"/>
</dbReference>
<protein>
    <submittedName>
        <fullName evidence="1">Uncharacterized protein</fullName>
    </submittedName>
</protein>
<sequence>MGLPDFIKQWFRPAPLPVIAVGTDIVSYQLLEYLTNSPKFAPLYVLNEEPWHHRTYMFGAQLRYASELLALVDKHQIKKIYCVAAEDYTRLECEYARALSVKDCELCLLGKGELPQS</sequence>